<keyword evidence="1" id="KW-0472">Membrane</keyword>
<gene>
    <name evidence="2" type="ordered locus">THA_1790</name>
</gene>
<feature type="transmembrane region" description="Helical" evidence="1">
    <location>
        <begin position="12"/>
        <end position="35"/>
    </location>
</feature>
<protein>
    <recommendedName>
        <fullName evidence="4">DUF2905 domain-containing protein</fullName>
    </recommendedName>
</protein>
<name>B7IDZ4_THEAB</name>
<dbReference type="InterPro" id="IPR021320">
    <property type="entry name" value="DUF2905"/>
</dbReference>
<keyword evidence="3" id="KW-1185">Reference proteome</keyword>
<evidence type="ECO:0000313" key="3">
    <source>
        <dbReference type="Proteomes" id="UP000002453"/>
    </source>
</evidence>
<organism evidence="2 3">
    <name type="scientific">Thermosipho africanus (strain TCF52B)</name>
    <dbReference type="NCBI Taxonomy" id="484019"/>
    <lineage>
        <taxon>Bacteria</taxon>
        <taxon>Thermotogati</taxon>
        <taxon>Thermotogota</taxon>
        <taxon>Thermotogae</taxon>
        <taxon>Thermotogales</taxon>
        <taxon>Fervidobacteriaceae</taxon>
        <taxon>Thermosipho</taxon>
    </lineage>
</organism>
<evidence type="ECO:0000313" key="2">
    <source>
        <dbReference type="EMBL" id="ACJ76221.1"/>
    </source>
</evidence>
<keyword evidence="1" id="KW-0812">Transmembrane</keyword>
<sequence>MPGDIVIKRGNFVLIIPITSMIILSIILTIVMSLFRR</sequence>
<dbReference type="HOGENOM" id="CLU_217323_0_0_0"/>
<keyword evidence="1" id="KW-1133">Transmembrane helix</keyword>
<dbReference type="Pfam" id="PF11146">
    <property type="entry name" value="DUF2905"/>
    <property type="match status" value="1"/>
</dbReference>
<dbReference type="EMBL" id="CP001185">
    <property type="protein sequence ID" value="ACJ76221.1"/>
    <property type="molecule type" value="Genomic_DNA"/>
</dbReference>
<dbReference type="AlphaFoldDB" id="B7IDZ4"/>
<proteinExistence type="predicted"/>
<evidence type="ECO:0000256" key="1">
    <source>
        <dbReference type="SAM" id="Phobius"/>
    </source>
</evidence>
<accession>B7IDZ4</accession>
<dbReference type="KEGG" id="taf:THA_1790"/>
<reference evidence="2 3" key="1">
    <citation type="journal article" date="2009" name="J. Bacteriol.">
        <title>The genome of Thermosipho africanus TCF52B: lateral genetic connections to the Firmicutes and Archaea.</title>
        <authorList>
            <person name="Nesboe C.L."/>
            <person name="Bapteste E."/>
            <person name="Curtis B."/>
            <person name="Dahle H."/>
            <person name="Lopez P."/>
            <person name="Macleod D."/>
            <person name="Dlutek M."/>
            <person name="Bowman S."/>
            <person name="Zhaxybayeva O."/>
            <person name="Birkeland N.-K."/>
            <person name="Doolittle W.F."/>
        </authorList>
    </citation>
    <scope>NUCLEOTIDE SEQUENCE [LARGE SCALE GENOMIC DNA]</scope>
    <source>
        <strain evidence="2 3">TCF52B</strain>
    </source>
</reference>
<dbReference type="Proteomes" id="UP000002453">
    <property type="component" value="Chromosome"/>
</dbReference>
<evidence type="ECO:0008006" key="4">
    <source>
        <dbReference type="Google" id="ProtNLM"/>
    </source>
</evidence>